<proteinExistence type="predicted"/>
<dbReference type="Proteomes" id="UP001553161">
    <property type="component" value="Unassembled WGS sequence"/>
</dbReference>
<evidence type="ECO:0000313" key="1">
    <source>
        <dbReference type="EMBL" id="MEV8466458.1"/>
    </source>
</evidence>
<dbReference type="SUPFAM" id="SSF51182">
    <property type="entry name" value="RmlC-like cupins"/>
    <property type="match status" value="1"/>
</dbReference>
<reference evidence="1 2" key="1">
    <citation type="submission" date="2024-07" db="EMBL/GenBank/DDBJ databases">
        <authorList>
            <person name="Kang M."/>
        </authorList>
    </citation>
    <scope>NUCLEOTIDE SEQUENCE [LARGE SCALE GENOMIC DNA]</scope>
    <source>
        <strain evidence="1 2">DFM31</strain>
    </source>
</reference>
<dbReference type="EMBL" id="JBFBVU010000006">
    <property type="protein sequence ID" value="MEV8466458.1"/>
    <property type="molecule type" value="Genomic_DNA"/>
</dbReference>
<dbReference type="RefSeq" id="WP_366192259.1">
    <property type="nucleotide sequence ID" value="NZ_JBFBVU010000006.1"/>
</dbReference>
<protein>
    <recommendedName>
        <fullName evidence="3">Cupin domain-containing protein</fullName>
    </recommendedName>
</protein>
<name>A0ABV3L4L0_9RHOB</name>
<keyword evidence="2" id="KW-1185">Reference proteome</keyword>
<gene>
    <name evidence="1" type="ORF">AB0T83_06635</name>
</gene>
<evidence type="ECO:0000313" key="2">
    <source>
        <dbReference type="Proteomes" id="UP001553161"/>
    </source>
</evidence>
<accession>A0ABV3L4L0</accession>
<dbReference type="Gene3D" id="2.60.120.10">
    <property type="entry name" value="Jelly Rolls"/>
    <property type="match status" value="1"/>
</dbReference>
<dbReference type="InterPro" id="IPR011051">
    <property type="entry name" value="RmlC_Cupin_sf"/>
</dbReference>
<sequence length="124" mass="13324">MRYTILDEDAEGVSHFQEADFLLEDTHFAPPAAPMLLSEKIPASALVALTLPAGWVGVPHNSPLEQVAFILRGQFRVEAGDGEVRDFGPGDIFWMKDVSGGGHGSRAMNGEPVDMMVVQFPTGG</sequence>
<organism evidence="1 2">
    <name type="scientific">Meridianimarinicoccus marinus</name>
    <dbReference type="NCBI Taxonomy" id="3231483"/>
    <lineage>
        <taxon>Bacteria</taxon>
        <taxon>Pseudomonadati</taxon>
        <taxon>Pseudomonadota</taxon>
        <taxon>Alphaproteobacteria</taxon>
        <taxon>Rhodobacterales</taxon>
        <taxon>Paracoccaceae</taxon>
        <taxon>Meridianimarinicoccus</taxon>
    </lineage>
</organism>
<dbReference type="InterPro" id="IPR014710">
    <property type="entry name" value="RmlC-like_jellyroll"/>
</dbReference>
<comment type="caution">
    <text evidence="1">The sequence shown here is derived from an EMBL/GenBank/DDBJ whole genome shotgun (WGS) entry which is preliminary data.</text>
</comment>
<evidence type="ECO:0008006" key="3">
    <source>
        <dbReference type="Google" id="ProtNLM"/>
    </source>
</evidence>